<dbReference type="PROSITE" id="PS01031">
    <property type="entry name" value="SHSP"/>
    <property type="match status" value="1"/>
</dbReference>
<organism evidence="4 5">
    <name type="scientific">Crepidotus variabilis</name>
    <dbReference type="NCBI Taxonomy" id="179855"/>
    <lineage>
        <taxon>Eukaryota</taxon>
        <taxon>Fungi</taxon>
        <taxon>Dikarya</taxon>
        <taxon>Basidiomycota</taxon>
        <taxon>Agaricomycotina</taxon>
        <taxon>Agaricomycetes</taxon>
        <taxon>Agaricomycetidae</taxon>
        <taxon>Agaricales</taxon>
        <taxon>Agaricineae</taxon>
        <taxon>Crepidotaceae</taxon>
        <taxon>Crepidotus</taxon>
    </lineage>
</organism>
<proteinExistence type="inferred from homology"/>
<name>A0A9P6JVK2_9AGAR</name>
<dbReference type="AlphaFoldDB" id="A0A9P6JVK2"/>
<dbReference type="SUPFAM" id="SSF49764">
    <property type="entry name" value="HSP20-like chaperones"/>
    <property type="match status" value="1"/>
</dbReference>
<sequence length="86" mass="9664">MNCRADPSLYTLMVAALPPSITSDMVTISANKGDRLRINAQAWGGENAAHYEWQVSFPPRDVDLSRVQARFENGGLTVRVPRFSRW</sequence>
<evidence type="ECO:0000256" key="2">
    <source>
        <dbReference type="RuleBase" id="RU003616"/>
    </source>
</evidence>
<dbReference type="Gene3D" id="2.60.40.790">
    <property type="match status" value="1"/>
</dbReference>
<dbReference type="InterPro" id="IPR008978">
    <property type="entry name" value="HSP20-like_chaperone"/>
</dbReference>
<feature type="domain" description="SHSP" evidence="3">
    <location>
        <begin position="1"/>
        <end position="86"/>
    </location>
</feature>
<evidence type="ECO:0000313" key="5">
    <source>
        <dbReference type="Proteomes" id="UP000807306"/>
    </source>
</evidence>
<gene>
    <name evidence="4" type="ORF">CPB83DRAFT_782665</name>
</gene>
<comment type="caution">
    <text evidence="4">The sequence shown here is derived from an EMBL/GenBank/DDBJ whole genome shotgun (WGS) entry which is preliminary data.</text>
</comment>
<dbReference type="CDD" id="cd06464">
    <property type="entry name" value="ACD_sHsps-like"/>
    <property type="match status" value="1"/>
</dbReference>
<keyword evidence="5" id="KW-1185">Reference proteome</keyword>
<dbReference type="InterPro" id="IPR002068">
    <property type="entry name" value="A-crystallin/Hsp20_dom"/>
</dbReference>
<dbReference type="EMBL" id="MU157827">
    <property type="protein sequence ID" value="KAF9534004.1"/>
    <property type="molecule type" value="Genomic_DNA"/>
</dbReference>
<reference evidence="4" key="1">
    <citation type="submission" date="2020-11" db="EMBL/GenBank/DDBJ databases">
        <authorList>
            <consortium name="DOE Joint Genome Institute"/>
            <person name="Ahrendt S."/>
            <person name="Riley R."/>
            <person name="Andreopoulos W."/>
            <person name="Labutti K."/>
            <person name="Pangilinan J."/>
            <person name="Ruiz-Duenas F.J."/>
            <person name="Barrasa J.M."/>
            <person name="Sanchez-Garcia M."/>
            <person name="Camarero S."/>
            <person name="Miyauchi S."/>
            <person name="Serrano A."/>
            <person name="Linde D."/>
            <person name="Babiker R."/>
            <person name="Drula E."/>
            <person name="Ayuso-Fernandez I."/>
            <person name="Pacheco R."/>
            <person name="Padilla G."/>
            <person name="Ferreira P."/>
            <person name="Barriuso J."/>
            <person name="Kellner H."/>
            <person name="Castanera R."/>
            <person name="Alfaro M."/>
            <person name="Ramirez L."/>
            <person name="Pisabarro A.G."/>
            <person name="Kuo A."/>
            <person name="Tritt A."/>
            <person name="Lipzen A."/>
            <person name="He G."/>
            <person name="Yan M."/>
            <person name="Ng V."/>
            <person name="Cullen D."/>
            <person name="Martin F."/>
            <person name="Rosso M.-N."/>
            <person name="Henrissat B."/>
            <person name="Hibbett D."/>
            <person name="Martinez A.T."/>
            <person name="Grigoriev I.V."/>
        </authorList>
    </citation>
    <scope>NUCLEOTIDE SEQUENCE</scope>
    <source>
        <strain evidence="4">CBS 506.95</strain>
    </source>
</reference>
<accession>A0A9P6JVK2</accession>
<evidence type="ECO:0000313" key="4">
    <source>
        <dbReference type="EMBL" id="KAF9534004.1"/>
    </source>
</evidence>
<dbReference type="Proteomes" id="UP000807306">
    <property type="component" value="Unassembled WGS sequence"/>
</dbReference>
<comment type="similarity">
    <text evidence="1 2">Belongs to the small heat shock protein (HSP20) family.</text>
</comment>
<protein>
    <recommendedName>
        <fullName evidence="3">SHSP domain-containing protein</fullName>
    </recommendedName>
</protein>
<dbReference type="OrthoDB" id="3253535at2759"/>
<dbReference type="Pfam" id="PF00011">
    <property type="entry name" value="HSP20"/>
    <property type="match status" value="1"/>
</dbReference>
<evidence type="ECO:0000259" key="3">
    <source>
        <dbReference type="PROSITE" id="PS01031"/>
    </source>
</evidence>
<evidence type="ECO:0000256" key="1">
    <source>
        <dbReference type="PROSITE-ProRule" id="PRU00285"/>
    </source>
</evidence>